<organism evidence="2">
    <name type="scientific">Ascaris suum</name>
    <name type="common">Pig roundworm</name>
    <name type="synonym">Ascaris lumbricoides</name>
    <dbReference type="NCBI Taxonomy" id="6253"/>
    <lineage>
        <taxon>Eukaryota</taxon>
        <taxon>Metazoa</taxon>
        <taxon>Ecdysozoa</taxon>
        <taxon>Nematoda</taxon>
        <taxon>Chromadorea</taxon>
        <taxon>Rhabditida</taxon>
        <taxon>Spirurina</taxon>
        <taxon>Ascaridomorpha</taxon>
        <taxon>Ascaridoidea</taxon>
        <taxon>Ascarididae</taxon>
        <taxon>Ascaris</taxon>
    </lineage>
</organism>
<dbReference type="PANTHER" id="PTHR22762">
    <property type="entry name" value="ALPHA-GLUCOSIDASE"/>
    <property type="match status" value="1"/>
</dbReference>
<dbReference type="AlphaFoldDB" id="F1LAT9"/>
<feature type="domain" description="Glycosyl hydrolase family 31 C-terminal" evidence="1">
    <location>
        <begin position="3"/>
        <end position="99"/>
    </location>
</feature>
<sequence length="312" mass="35445">MSGGTVIRPLFFEFPYDEYARNVSNQFMWGSAILVMPYVMERDHNMEPLNSVHGYLPINATWYSLRENDYGVAAQSGFASHSSTINEFLPVFIRGNSIVPRQSPRATTTASRKNPFELLIALDAKWFRRAAGLLYWDSGDSIDPFYEYRKWQIAYFSSTIRASLVINPAYPQRKSVNIPTLDIIEIFGYVHSPLFETAKLNNVPFDLSDCASYNPSMLILRINCTNLIDMSLRKRQTLTWNHNMEPYVPPPSKPLITSTITTLTSFTKSTHQMPISEAHSTTKAYIPTTSSTNSLKCESALTAMLLLIFYTL</sequence>
<reference evidence="2" key="1">
    <citation type="journal article" date="2011" name="Genome Res.">
        <title>Deep small RNA sequencing from the nematode Ascaris reveals conservation, functional diversification, and novel developmental profiles.</title>
        <authorList>
            <person name="Wang J."/>
            <person name="Czech B."/>
            <person name="Crunk A."/>
            <person name="Wallace A."/>
            <person name="Mitreva M."/>
            <person name="Hannon G.J."/>
            <person name="Davis R.E."/>
        </authorList>
    </citation>
    <scope>NUCLEOTIDE SEQUENCE</scope>
</reference>
<dbReference type="SUPFAM" id="SSF51011">
    <property type="entry name" value="Glycosyl hydrolase domain"/>
    <property type="match status" value="1"/>
</dbReference>
<dbReference type="Pfam" id="PF21365">
    <property type="entry name" value="Glyco_hydro_31_3rd"/>
    <property type="match status" value="1"/>
</dbReference>
<dbReference type="EMBL" id="JI175789">
    <property type="protein sequence ID" value="ADY47243.1"/>
    <property type="molecule type" value="mRNA"/>
</dbReference>
<proteinExistence type="evidence at transcript level"/>
<evidence type="ECO:0000259" key="1">
    <source>
        <dbReference type="Pfam" id="PF21365"/>
    </source>
</evidence>
<protein>
    <submittedName>
        <fullName evidence="2">Maltase-glucoamylase</fullName>
    </submittedName>
</protein>
<dbReference type="Gene3D" id="2.60.40.1180">
    <property type="entry name" value="Golgi alpha-mannosidase II"/>
    <property type="match status" value="2"/>
</dbReference>
<name>F1LAT9_ASCSU</name>
<dbReference type="InterPro" id="IPR048395">
    <property type="entry name" value="Glyco_hydro_31_C"/>
</dbReference>
<evidence type="ECO:0000313" key="2">
    <source>
        <dbReference type="EMBL" id="ADY47243.1"/>
    </source>
</evidence>
<dbReference type="GO" id="GO:0004558">
    <property type="term" value="F:alpha-1,4-glucosidase activity"/>
    <property type="evidence" value="ECO:0007669"/>
    <property type="project" value="TreeGrafter"/>
</dbReference>
<accession>F1LAT9</accession>
<dbReference type="InterPro" id="IPR013780">
    <property type="entry name" value="Glyco_hydro_b"/>
</dbReference>
<dbReference type="PANTHER" id="PTHR22762:SF133">
    <property type="entry name" value="P-TYPE DOMAIN-CONTAINING PROTEIN"/>
    <property type="match status" value="1"/>
</dbReference>